<dbReference type="GO" id="GO:0043197">
    <property type="term" value="C:dendritic spine"/>
    <property type="evidence" value="ECO:0007669"/>
    <property type="project" value="TreeGrafter"/>
</dbReference>
<name>A0AA88MKS9_TACVA</name>
<proteinExistence type="predicted"/>
<feature type="region of interest" description="Disordered" evidence="5">
    <location>
        <begin position="106"/>
        <end position="229"/>
    </location>
</feature>
<keyword evidence="7" id="KW-1185">Reference proteome</keyword>
<sequence>MGSVSSLIPGTKNCRGSDQKLKKRLQCKRGGLLKHGFSHEHNGKNNNSELGHISAGTGNTDDFFYIKVSHKPREEEATEEAGSRRTPTELSVCTRLEQTAEGSLMAQFSRSSSSSVETHNSLSTILGTNLRNIDRPKTQTPEPKQNISSGSPCDSGIYGSSWTNDAANSRTKLTGGFNGDGRTSNSSMRSASVLSDCTSGPTSLKTDTTTKTAELTHTSPSSERNFPSSLVSELSDEQQLYSSEVSQHALRAKQLLQLQVIQLQQDKDRLQEEVDQLIRDRDSAESQLIYKHQHTPITDTLEETQWEVCQKVGEISLLKQQLKDSQAEVTSKLSDIVSLRAALRETRSKMEELVEKQHECEEALRLRNTEMEVCENELQRKKNEAELLREKAGKLETDIKTLNQDLLVAKEEHLELLKLKDQLQEQQNLLQVLQSKKADQETSEDLDVLQKEVERLREQLEEEKRKKEKILSSFQHEKQTWNKEKDKVIRYQKQLQCNYLQMHRKNQELEKRLKERSGKLENRTEKDRDRTQQETDVRKTDVCYSEMVATEI</sequence>
<feature type="region of interest" description="Disordered" evidence="5">
    <location>
        <begin position="508"/>
        <end position="538"/>
    </location>
</feature>
<dbReference type="PANTHER" id="PTHR19354:SF5">
    <property type="entry name" value="ZIPPER PUTATIVE TUMOR SUPPRESSOR 1-RELATED"/>
    <property type="match status" value="1"/>
</dbReference>
<feature type="compositionally biased region" description="Polar residues" evidence="5">
    <location>
        <begin position="181"/>
        <end position="197"/>
    </location>
</feature>
<evidence type="ECO:0000256" key="1">
    <source>
        <dbReference type="ARBA" id="ARBA00004496"/>
    </source>
</evidence>
<dbReference type="EMBL" id="JAVHJS010000012">
    <property type="protein sequence ID" value="KAK2840580.1"/>
    <property type="molecule type" value="Genomic_DNA"/>
</dbReference>
<feature type="compositionally biased region" description="Polar residues" evidence="5">
    <location>
        <begin position="219"/>
        <end position="229"/>
    </location>
</feature>
<reference evidence="6" key="1">
    <citation type="submission" date="2023-08" db="EMBL/GenBank/DDBJ databases">
        <title>Pelteobagrus vachellii genome.</title>
        <authorList>
            <person name="Liu H."/>
        </authorList>
    </citation>
    <scope>NUCLEOTIDE SEQUENCE</scope>
    <source>
        <strain evidence="6">PRFRI_2022a</strain>
        <tissue evidence="6">Muscle</tissue>
    </source>
</reference>
<feature type="compositionally biased region" description="Polar residues" evidence="5">
    <location>
        <begin position="106"/>
        <end position="131"/>
    </location>
</feature>
<evidence type="ECO:0008006" key="8">
    <source>
        <dbReference type="Google" id="ProtNLM"/>
    </source>
</evidence>
<dbReference type="Proteomes" id="UP001187315">
    <property type="component" value="Unassembled WGS sequence"/>
</dbReference>
<evidence type="ECO:0000256" key="4">
    <source>
        <dbReference type="SAM" id="Coils"/>
    </source>
</evidence>
<dbReference type="GO" id="GO:0048814">
    <property type="term" value="P:regulation of dendrite morphogenesis"/>
    <property type="evidence" value="ECO:0007669"/>
    <property type="project" value="TreeGrafter"/>
</dbReference>
<dbReference type="AlphaFoldDB" id="A0AA88MKS9"/>
<keyword evidence="3 4" id="KW-0175">Coiled coil</keyword>
<dbReference type="InterPro" id="IPR045329">
    <property type="entry name" value="LZTS"/>
</dbReference>
<evidence type="ECO:0000256" key="3">
    <source>
        <dbReference type="ARBA" id="ARBA00023054"/>
    </source>
</evidence>
<evidence type="ECO:0000313" key="6">
    <source>
        <dbReference type="EMBL" id="KAK2840580.1"/>
    </source>
</evidence>
<accession>A0AA88MKS9</accession>
<evidence type="ECO:0000256" key="5">
    <source>
        <dbReference type="SAM" id="MobiDB-lite"/>
    </source>
</evidence>
<feature type="compositionally biased region" description="Polar residues" evidence="5">
    <location>
        <begin position="138"/>
        <end position="172"/>
    </location>
</feature>
<dbReference type="GO" id="GO:0048167">
    <property type="term" value="P:regulation of synaptic plasticity"/>
    <property type="evidence" value="ECO:0007669"/>
    <property type="project" value="TreeGrafter"/>
</dbReference>
<dbReference type="Pfam" id="PF06818">
    <property type="entry name" value="Fez1"/>
    <property type="match status" value="1"/>
</dbReference>
<evidence type="ECO:0000256" key="2">
    <source>
        <dbReference type="ARBA" id="ARBA00022490"/>
    </source>
</evidence>
<comment type="caution">
    <text evidence="6">The sequence shown here is derived from an EMBL/GenBank/DDBJ whole genome shotgun (WGS) entry which is preliminary data.</text>
</comment>
<dbReference type="GO" id="GO:0005737">
    <property type="term" value="C:cytoplasm"/>
    <property type="evidence" value="ECO:0007669"/>
    <property type="project" value="UniProtKB-SubCell"/>
</dbReference>
<feature type="compositionally biased region" description="Low complexity" evidence="5">
    <location>
        <begin position="198"/>
        <end position="218"/>
    </location>
</feature>
<feature type="coiled-coil region" evidence="4">
    <location>
        <begin position="253"/>
        <end position="287"/>
    </location>
</feature>
<gene>
    <name evidence="6" type="ORF">Q7C36_012159</name>
</gene>
<dbReference type="PANTHER" id="PTHR19354">
    <property type="entry name" value="ZIPPER PUTATIVE TUMOR SUPPRESSOR 2 HOMOLOG-LIKE PROTEIN-RELATED"/>
    <property type="match status" value="1"/>
</dbReference>
<protein>
    <recommendedName>
        <fullName evidence="8">Leucine zipper tumor suppressor 1</fullName>
    </recommendedName>
</protein>
<organism evidence="6 7">
    <name type="scientific">Tachysurus vachellii</name>
    <name type="common">Darkbarbel catfish</name>
    <name type="synonym">Pelteobagrus vachellii</name>
    <dbReference type="NCBI Taxonomy" id="175792"/>
    <lineage>
        <taxon>Eukaryota</taxon>
        <taxon>Metazoa</taxon>
        <taxon>Chordata</taxon>
        <taxon>Craniata</taxon>
        <taxon>Vertebrata</taxon>
        <taxon>Euteleostomi</taxon>
        <taxon>Actinopterygii</taxon>
        <taxon>Neopterygii</taxon>
        <taxon>Teleostei</taxon>
        <taxon>Ostariophysi</taxon>
        <taxon>Siluriformes</taxon>
        <taxon>Bagridae</taxon>
        <taxon>Tachysurus</taxon>
    </lineage>
</organism>
<keyword evidence="2" id="KW-0963">Cytoplasm</keyword>
<evidence type="ECO:0000313" key="7">
    <source>
        <dbReference type="Proteomes" id="UP001187315"/>
    </source>
</evidence>
<comment type="subcellular location">
    <subcellularLocation>
        <location evidence="1">Cytoplasm</location>
    </subcellularLocation>
</comment>
<feature type="region of interest" description="Disordered" evidence="5">
    <location>
        <begin position="1"/>
        <end position="22"/>
    </location>
</feature>